<feature type="coiled-coil region" evidence="1">
    <location>
        <begin position="279"/>
        <end position="313"/>
    </location>
</feature>
<feature type="region of interest" description="Disordered" evidence="2">
    <location>
        <begin position="243"/>
        <end position="274"/>
    </location>
</feature>
<evidence type="ECO:0000256" key="2">
    <source>
        <dbReference type="SAM" id="MobiDB-lite"/>
    </source>
</evidence>
<dbReference type="RefSeq" id="XP_005789327.1">
    <property type="nucleotide sequence ID" value="XM_005789270.1"/>
</dbReference>
<dbReference type="PaxDb" id="2903-EOD36898"/>
<dbReference type="HOGENOM" id="CLU_837925_0_0_1"/>
<evidence type="ECO:0000256" key="1">
    <source>
        <dbReference type="SAM" id="Coils"/>
    </source>
</evidence>
<keyword evidence="1" id="KW-0175">Coiled coil</keyword>
<accession>A0A0D3KMB3</accession>
<sequence length="332" mass="34684">MRHVIGTQIGGTVFVLLGAFRPPLLRAPTTILCELTSWAPQEDWALQDRAPQFTVGRGGSQATFWSALTASTPELAGRTPEECERRLRELGATVVGRQPRVLEDWSRLGDGRYTGHLDGDSSTVWLTVACEGRLASDPRTEPGYIEAVGGTIYELSRSGGAAPAVAEADSGVGGAAAAGGGGALQQQLALPLALPQQAVAALGAAILAGSLGFGLGTALTPPPPPPAPTPPRVTTRILIAPSASSGRAAPAQQPQQAPAEPAAAPRKLAPAPLTVTEQRERAELRVSRDKLQLQNLQQRLQEDEQRLSEFRRVEAEAGGSGEAVKMVFPPAS</sequence>
<dbReference type="GeneID" id="17282168"/>
<evidence type="ECO:0000313" key="4">
    <source>
        <dbReference type="Proteomes" id="UP000013827"/>
    </source>
</evidence>
<feature type="compositionally biased region" description="Low complexity" evidence="2">
    <location>
        <begin position="243"/>
        <end position="272"/>
    </location>
</feature>
<dbReference type="KEGG" id="ehx:EMIHUDRAFT_449141"/>
<dbReference type="AlphaFoldDB" id="A0A0D3KMB3"/>
<protein>
    <submittedName>
        <fullName evidence="3">Uncharacterized protein</fullName>
    </submittedName>
</protein>
<proteinExistence type="predicted"/>
<reference evidence="3" key="2">
    <citation type="submission" date="2024-10" db="UniProtKB">
        <authorList>
            <consortium name="EnsemblProtists"/>
        </authorList>
    </citation>
    <scope>IDENTIFICATION</scope>
</reference>
<dbReference type="eggNOG" id="ENOG502SYDT">
    <property type="taxonomic scope" value="Eukaryota"/>
</dbReference>
<organism evidence="3 4">
    <name type="scientific">Emiliania huxleyi (strain CCMP1516)</name>
    <dbReference type="NCBI Taxonomy" id="280463"/>
    <lineage>
        <taxon>Eukaryota</taxon>
        <taxon>Haptista</taxon>
        <taxon>Haptophyta</taxon>
        <taxon>Prymnesiophyceae</taxon>
        <taxon>Isochrysidales</taxon>
        <taxon>Noelaerhabdaceae</taxon>
        <taxon>Emiliania</taxon>
    </lineage>
</organism>
<feature type="region of interest" description="Disordered" evidence="2">
    <location>
        <begin position="313"/>
        <end position="332"/>
    </location>
</feature>
<reference evidence="4" key="1">
    <citation type="journal article" date="2013" name="Nature">
        <title>Pan genome of the phytoplankton Emiliania underpins its global distribution.</title>
        <authorList>
            <person name="Read B.A."/>
            <person name="Kegel J."/>
            <person name="Klute M.J."/>
            <person name="Kuo A."/>
            <person name="Lefebvre S.C."/>
            <person name="Maumus F."/>
            <person name="Mayer C."/>
            <person name="Miller J."/>
            <person name="Monier A."/>
            <person name="Salamov A."/>
            <person name="Young J."/>
            <person name="Aguilar M."/>
            <person name="Claverie J.M."/>
            <person name="Frickenhaus S."/>
            <person name="Gonzalez K."/>
            <person name="Herman E.K."/>
            <person name="Lin Y.C."/>
            <person name="Napier J."/>
            <person name="Ogata H."/>
            <person name="Sarno A.F."/>
            <person name="Shmutz J."/>
            <person name="Schroeder D."/>
            <person name="de Vargas C."/>
            <person name="Verret F."/>
            <person name="von Dassow P."/>
            <person name="Valentin K."/>
            <person name="Van de Peer Y."/>
            <person name="Wheeler G."/>
            <person name="Dacks J.B."/>
            <person name="Delwiche C.F."/>
            <person name="Dyhrman S.T."/>
            <person name="Glockner G."/>
            <person name="John U."/>
            <person name="Richards T."/>
            <person name="Worden A.Z."/>
            <person name="Zhang X."/>
            <person name="Grigoriev I.V."/>
            <person name="Allen A.E."/>
            <person name="Bidle K."/>
            <person name="Borodovsky M."/>
            <person name="Bowler C."/>
            <person name="Brownlee C."/>
            <person name="Cock J.M."/>
            <person name="Elias M."/>
            <person name="Gladyshev V.N."/>
            <person name="Groth M."/>
            <person name="Guda C."/>
            <person name="Hadaegh A."/>
            <person name="Iglesias-Rodriguez M.D."/>
            <person name="Jenkins J."/>
            <person name="Jones B.M."/>
            <person name="Lawson T."/>
            <person name="Leese F."/>
            <person name="Lindquist E."/>
            <person name="Lobanov A."/>
            <person name="Lomsadze A."/>
            <person name="Malik S.B."/>
            <person name="Marsh M.E."/>
            <person name="Mackinder L."/>
            <person name="Mock T."/>
            <person name="Mueller-Roeber B."/>
            <person name="Pagarete A."/>
            <person name="Parker M."/>
            <person name="Probert I."/>
            <person name="Quesneville H."/>
            <person name="Raines C."/>
            <person name="Rensing S.A."/>
            <person name="Riano-Pachon D.M."/>
            <person name="Richier S."/>
            <person name="Rokitta S."/>
            <person name="Shiraiwa Y."/>
            <person name="Soanes D.M."/>
            <person name="van der Giezen M."/>
            <person name="Wahlund T.M."/>
            <person name="Williams B."/>
            <person name="Wilson W."/>
            <person name="Wolfe G."/>
            <person name="Wurch L.L."/>
        </authorList>
    </citation>
    <scope>NUCLEOTIDE SEQUENCE</scope>
</reference>
<keyword evidence="4" id="KW-1185">Reference proteome</keyword>
<dbReference type="Proteomes" id="UP000013827">
    <property type="component" value="Unassembled WGS sequence"/>
</dbReference>
<evidence type="ECO:0000313" key="3">
    <source>
        <dbReference type="EnsemblProtists" id="EOD36898"/>
    </source>
</evidence>
<dbReference type="EnsemblProtists" id="EOD36898">
    <property type="protein sequence ID" value="EOD36898"/>
    <property type="gene ID" value="EMIHUDRAFT_449141"/>
</dbReference>
<name>A0A0D3KMB3_EMIH1</name>